<feature type="binding site" evidence="4">
    <location>
        <position position="60"/>
    </location>
    <ligand>
        <name>substrate</name>
    </ligand>
</feature>
<dbReference type="CDD" id="cd07067">
    <property type="entry name" value="HP_PGM_like"/>
    <property type="match status" value="1"/>
</dbReference>
<comment type="pathway">
    <text evidence="4 5">Carbohydrate degradation; glycolysis; pyruvate from D-glyceraldehyde 3-phosphate: step 3/5.</text>
</comment>
<proteinExistence type="inferred from homology"/>
<dbReference type="InterPro" id="IPR029033">
    <property type="entry name" value="His_PPase_superfam"/>
</dbReference>
<keyword evidence="7" id="KW-1185">Reference proteome</keyword>
<evidence type="ECO:0000313" key="6">
    <source>
        <dbReference type="EMBL" id="MFD1411394.1"/>
    </source>
</evidence>
<feature type="site" description="Transition state stabilizer" evidence="4">
    <location>
        <position position="177"/>
    </location>
</feature>
<comment type="function">
    <text evidence="4 5">Catalyzes the interconversion of 2-phosphoglycerate and 3-phosphoglycerate.</text>
</comment>
<dbReference type="InterPro" id="IPR013078">
    <property type="entry name" value="His_Pase_superF_clade-1"/>
</dbReference>
<dbReference type="Pfam" id="PF00300">
    <property type="entry name" value="His_Phos_1"/>
    <property type="match status" value="1"/>
</dbReference>
<evidence type="ECO:0000256" key="2">
    <source>
        <dbReference type="ARBA" id="ARBA00023152"/>
    </source>
</evidence>
<feature type="active site" description="Tele-phosphohistidine intermediate" evidence="4">
    <location>
        <position position="9"/>
    </location>
</feature>
<dbReference type="InterPro" id="IPR001345">
    <property type="entry name" value="PG/BPGM_mutase_AS"/>
</dbReference>
<dbReference type="PROSITE" id="PS00175">
    <property type="entry name" value="PG_MUTASE"/>
    <property type="match status" value="1"/>
</dbReference>
<protein>
    <recommendedName>
        <fullName evidence="4 5">2,3-bisphosphoglycerate-dependent phosphoglycerate mutase</fullName>
        <shortName evidence="4">BPG-dependent PGAM</shortName>
        <shortName evidence="4">PGAM</shortName>
        <shortName evidence="4">Phosphoglyceromutase</shortName>
        <shortName evidence="4">dPGM</shortName>
        <ecNumber evidence="4 5">5.4.2.11</ecNumber>
    </recommendedName>
</protein>
<dbReference type="EMBL" id="JBHTOH010000069">
    <property type="protein sequence ID" value="MFD1411394.1"/>
    <property type="molecule type" value="Genomic_DNA"/>
</dbReference>
<dbReference type="Gene3D" id="3.40.50.1240">
    <property type="entry name" value="Phosphoglycerate mutase-like"/>
    <property type="match status" value="1"/>
</dbReference>
<feature type="binding site" evidence="4">
    <location>
        <begin position="87"/>
        <end position="90"/>
    </location>
    <ligand>
        <name>substrate</name>
    </ligand>
</feature>
<evidence type="ECO:0000256" key="3">
    <source>
        <dbReference type="ARBA" id="ARBA00023235"/>
    </source>
</evidence>
<evidence type="ECO:0000313" key="7">
    <source>
        <dbReference type="Proteomes" id="UP001597191"/>
    </source>
</evidence>
<dbReference type="Proteomes" id="UP001597191">
    <property type="component" value="Unassembled WGS sequence"/>
</dbReference>
<dbReference type="HAMAP" id="MF_01039">
    <property type="entry name" value="PGAM_GpmA"/>
    <property type="match status" value="1"/>
</dbReference>
<dbReference type="SUPFAM" id="SSF53254">
    <property type="entry name" value="Phosphoglycerate mutase-like"/>
    <property type="match status" value="1"/>
</dbReference>
<comment type="caution">
    <text evidence="4">Lacks conserved residue(s) required for the propagation of feature annotation.</text>
</comment>
<evidence type="ECO:0000256" key="1">
    <source>
        <dbReference type="ARBA" id="ARBA00006717"/>
    </source>
</evidence>
<comment type="catalytic activity">
    <reaction evidence="4 5">
        <text>(2R)-2-phosphoglycerate = (2R)-3-phosphoglycerate</text>
        <dbReference type="Rhea" id="RHEA:15901"/>
        <dbReference type="ChEBI" id="CHEBI:58272"/>
        <dbReference type="ChEBI" id="CHEBI:58289"/>
        <dbReference type="EC" id="5.4.2.11"/>
    </reaction>
</comment>
<comment type="caution">
    <text evidence="6">The sequence shown here is derived from an EMBL/GenBank/DDBJ whole genome shotgun (WGS) entry which is preliminary data.</text>
</comment>
<keyword evidence="3 4" id="KW-0413">Isomerase</keyword>
<keyword evidence="2 4" id="KW-0324">Glycolysis</keyword>
<name>A0ABW4BNA6_9LACO</name>
<keyword evidence="4" id="KW-0312">Gluconeogenesis</keyword>
<feature type="active site" description="Proton donor/acceptor" evidence="4">
    <location>
        <position position="87"/>
    </location>
</feature>
<dbReference type="NCBIfam" id="TIGR01258">
    <property type="entry name" value="pgm_1"/>
    <property type="match status" value="1"/>
</dbReference>
<dbReference type="InterPro" id="IPR005952">
    <property type="entry name" value="Phosphogly_mut1"/>
</dbReference>
<dbReference type="SMART" id="SM00855">
    <property type="entry name" value="PGAM"/>
    <property type="match status" value="1"/>
</dbReference>
<dbReference type="RefSeq" id="WP_125651539.1">
    <property type="nucleotide sequence ID" value="NZ_JBHTOH010000069.1"/>
</dbReference>
<feature type="binding site" evidence="4">
    <location>
        <position position="98"/>
    </location>
    <ligand>
        <name>substrate</name>
    </ligand>
</feature>
<feature type="binding site" evidence="4">
    <location>
        <begin position="8"/>
        <end position="15"/>
    </location>
    <ligand>
        <name>substrate</name>
    </ligand>
</feature>
<feature type="binding site" evidence="4">
    <location>
        <begin position="21"/>
        <end position="22"/>
    </location>
    <ligand>
        <name>substrate</name>
    </ligand>
</feature>
<dbReference type="EC" id="5.4.2.11" evidence="4 5"/>
<dbReference type="PIRSF" id="PIRSF000709">
    <property type="entry name" value="6PFK_2-Ptase"/>
    <property type="match status" value="1"/>
</dbReference>
<dbReference type="PANTHER" id="PTHR11931">
    <property type="entry name" value="PHOSPHOGLYCERATE MUTASE"/>
    <property type="match status" value="1"/>
</dbReference>
<evidence type="ECO:0000256" key="4">
    <source>
        <dbReference type="HAMAP-Rule" id="MF_01039"/>
    </source>
</evidence>
<feature type="binding site" evidence="4">
    <location>
        <begin position="114"/>
        <end position="115"/>
    </location>
    <ligand>
        <name>substrate</name>
    </ligand>
</feature>
<organism evidence="6 7">
    <name type="scientific">Lapidilactobacillus gannanensis</name>
    <dbReference type="NCBI Taxonomy" id="2486002"/>
    <lineage>
        <taxon>Bacteria</taxon>
        <taxon>Bacillati</taxon>
        <taxon>Bacillota</taxon>
        <taxon>Bacilli</taxon>
        <taxon>Lactobacillales</taxon>
        <taxon>Lactobacillaceae</taxon>
        <taxon>Lapidilactobacillus</taxon>
    </lineage>
</organism>
<evidence type="ECO:0000256" key="5">
    <source>
        <dbReference type="RuleBase" id="RU004512"/>
    </source>
</evidence>
<sequence length="223" mass="25491">MVKLVLIRHGESTANADDIYTGWTDVDLTPLGIQQAHHSAQMLANLAFYPQAVHTSVLKRAIKTANIICEDRGWLYLPIYKNWRLNERHYGALRGHNKEQTRREFGKKQVAMWRRDYWTVPPLLSEIDHNRCYADIDQRSVPLGESLAMASQRVIPYYVDQIAPELICSHDQLVVAHGSTLRVLIKYLEQITAHGLDGVEVANGEPIVYELNQHLDILTKTVL</sequence>
<gene>
    <name evidence="4" type="primary">gpmA</name>
    <name evidence="6" type="ORF">ACFQ4R_07335</name>
</gene>
<reference evidence="7" key="1">
    <citation type="journal article" date="2019" name="Int. J. Syst. Evol. Microbiol.">
        <title>The Global Catalogue of Microorganisms (GCM) 10K type strain sequencing project: providing services to taxonomists for standard genome sequencing and annotation.</title>
        <authorList>
            <consortium name="The Broad Institute Genomics Platform"/>
            <consortium name="The Broad Institute Genome Sequencing Center for Infectious Disease"/>
            <person name="Wu L."/>
            <person name="Ma J."/>
        </authorList>
    </citation>
    <scope>NUCLEOTIDE SEQUENCE [LARGE SCALE GENOMIC DNA]</scope>
    <source>
        <strain evidence="7">CCM 8937</strain>
    </source>
</reference>
<accession>A0ABW4BNA6</accession>
<comment type="similarity">
    <text evidence="1 4">Belongs to the phosphoglycerate mutase family. BPG-dependent PGAM subfamily.</text>
</comment>